<feature type="region of interest" description="Disordered" evidence="1">
    <location>
        <begin position="1"/>
        <end position="51"/>
    </location>
</feature>
<reference evidence="3 4" key="1">
    <citation type="submission" date="2020-08" db="EMBL/GenBank/DDBJ databases">
        <title>Genomic Encyclopedia of Type Strains, Phase IV (KMG-V): Genome sequencing to study the core and pangenomes of soil and plant-associated prokaryotes.</title>
        <authorList>
            <person name="Whitman W."/>
        </authorList>
    </citation>
    <scope>NUCLEOTIDE SEQUENCE [LARGE SCALE GENOMIC DNA]</scope>
    <source>
        <strain evidence="3 4">X5P2</strain>
    </source>
</reference>
<keyword evidence="2" id="KW-0812">Transmembrane</keyword>
<organism evidence="3 4">
    <name type="scientific">Tunturiibacter gelidiferens</name>
    <dbReference type="NCBI Taxonomy" id="3069689"/>
    <lineage>
        <taxon>Bacteria</taxon>
        <taxon>Pseudomonadati</taxon>
        <taxon>Acidobacteriota</taxon>
        <taxon>Terriglobia</taxon>
        <taxon>Terriglobales</taxon>
        <taxon>Acidobacteriaceae</taxon>
        <taxon>Tunturiibacter</taxon>
    </lineage>
</organism>
<feature type="compositionally biased region" description="Polar residues" evidence="1">
    <location>
        <begin position="1"/>
        <end position="11"/>
    </location>
</feature>
<keyword evidence="2" id="KW-1133">Transmembrane helix</keyword>
<dbReference type="RefSeq" id="WP_183976106.1">
    <property type="nucleotide sequence ID" value="NZ_JACHEB010000004.1"/>
</dbReference>
<comment type="caution">
    <text evidence="3">The sequence shown here is derived from an EMBL/GenBank/DDBJ whole genome shotgun (WGS) entry which is preliminary data.</text>
</comment>
<dbReference type="Proteomes" id="UP000535182">
    <property type="component" value="Unassembled WGS sequence"/>
</dbReference>
<evidence type="ECO:0000313" key="3">
    <source>
        <dbReference type="EMBL" id="MBB5328541.1"/>
    </source>
</evidence>
<accession>A0A9X0QDS7</accession>
<evidence type="ECO:0000313" key="4">
    <source>
        <dbReference type="Proteomes" id="UP000535182"/>
    </source>
</evidence>
<proteinExistence type="predicted"/>
<protein>
    <submittedName>
        <fullName evidence="3">Uncharacterized protein</fullName>
    </submittedName>
</protein>
<name>A0A9X0QDS7_9BACT</name>
<keyword evidence="4" id="KW-1185">Reference proteome</keyword>
<evidence type="ECO:0000256" key="1">
    <source>
        <dbReference type="SAM" id="MobiDB-lite"/>
    </source>
</evidence>
<keyword evidence="2" id="KW-0472">Membrane</keyword>
<feature type="compositionally biased region" description="Basic and acidic residues" evidence="1">
    <location>
        <begin position="14"/>
        <end position="51"/>
    </location>
</feature>
<feature type="transmembrane region" description="Helical" evidence="2">
    <location>
        <begin position="59"/>
        <end position="78"/>
    </location>
</feature>
<dbReference type="AlphaFoldDB" id="A0A9X0QDS7"/>
<dbReference type="EMBL" id="JACHEB010000004">
    <property type="protein sequence ID" value="MBB5328541.1"/>
    <property type="molecule type" value="Genomic_DNA"/>
</dbReference>
<evidence type="ECO:0000256" key="2">
    <source>
        <dbReference type="SAM" id="Phobius"/>
    </source>
</evidence>
<gene>
    <name evidence="3" type="ORF">HDF14_002151</name>
</gene>
<sequence>MSNHHGNSGPNQDGGKDQKRKVSGDLHVRGEIVVDSPPEVKDAAATEKKESSTRENLKVRIEVFTLFFVIIYAGLTFWQACSNQTIAKLTRKQFLADERPYVATTPTKINSVSVVGGRLATAVSFWNYGKSPALRLKETGRIFLNDGSFEQINKWFKVNLGNRPLDQADLEGDQLNESIIMQGQPDSKVIVSREEAPQGFAGQFVVAMRYEYFDDAGNRYWTDECFYAMPGQPAATIRCPHHNEIR</sequence>